<dbReference type="Pfam" id="PF01979">
    <property type="entry name" value="Amidohydro_1"/>
    <property type="match status" value="1"/>
</dbReference>
<dbReference type="InterPro" id="IPR032466">
    <property type="entry name" value="Metal_Hydrolase"/>
</dbReference>
<dbReference type="InterPro" id="IPR051781">
    <property type="entry name" value="Metallo-dep_Hydrolase"/>
</dbReference>
<name>A0AAW9RBV7_9GAMM</name>
<dbReference type="SUPFAM" id="SSF51338">
    <property type="entry name" value="Composite domain of metallo-dependent hydrolases"/>
    <property type="match status" value="1"/>
</dbReference>
<evidence type="ECO:0000313" key="4">
    <source>
        <dbReference type="Proteomes" id="UP001359886"/>
    </source>
</evidence>
<dbReference type="RefSeq" id="WP_354693573.1">
    <property type="nucleotide sequence ID" value="NZ_JAZHOG010000001.1"/>
</dbReference>
<feature type="signal peptide" evidence="1">
    <location>
        <begin position="1"/>
        <end position="20"/>
    </location>
</feature>
<dbReference type="EMBL" id="JAZHOG010000001">
    <property type="protein sequence ID" value="MEJ8566250.1"/>
    <property type="molecule type" value="Genomic_DNA"/>
</dbReference>
<keyword evidence="1" id="KW-0732">Signal</keyword>
<reference evidence="3 4" key="1">
    <citation type="submission" date="2024-02" db="EMBL/GenBank/DDBJ databases">
        <title>A novel Wenzhouxiangellaceae bacterium, isolated from coastal sediments.</title>
        <authorList>
            <person name="Du Z.-J."/>
            <person name="Ye Y.-Q."/>
            <person name="Zhang X.-Y."/>
        </authorList>
    </citation>
    <scope>NUCLEOTIDE SEQUENCE [LARGE SCALE GENOMIC DNA]</scope>
    <source>
        <strain evidence="3 4">CH-27</strain>
    </source>
</reference>
<comment type="caution">
    <text evidence="3">The sequence shown here is derived from an EMBL/GenBank/DDBJ whole genome shotgun (WGS) entry which is preliminary data.</text>
</comment>
<dbReference type="Gene3D" id="3.20.20.140">
    <property type="entry name" value="Metal-dependent hydrolases"/>
    <property type="match status" value="1"/>
</dbReference>
<dbReference type="InterPro" id="IPR011059">
    <property type="entry name" value="Metal-dep_hydrolase_composite"/>
</dbReference>
<protein>
    <submittedName>
        <fullName evidence="3">Amidohydrolase family protein</fullName>
    </submittedName>
</protein>
<dbReference type="CDD" id="cd01299">
    <property type="entry name" value="Met_dep_hydrolase_A"/>
    <property type="match status" value="1"/>
</dbReference>
<evidence type="ECO:0000259" key="2">
    <source>
        <dbReference type="Pfam" id="PF01979"/>
    </source>
</evidence>
<proteinExistence type="predicted"/>
<evidence type="ECO:0000313" key="3">
    <source>
        <dbReference type="EMBL" id="MEJ8566250.1"/>
    </source>
</evidence>
<feature type="domain" description="Amidohydrolase-related" evidence="2">
    <location>
        <begin position="73"/>
        <end position="423"/>
    </location>
</feature>
<keyword evidence="4" id="KW-1185">Reference proteome</keyword>
<dbReference type="PANTHER" id="PTHR43135">
    <property type="entry name" value="ALPHA-D-RIBOSE 1-METHYLPHOSPHONATE 5-TRIPHOSPHATE DIPHOSPHATASE"/>
    <property type="match status" value="1"/>
</dbReference>
<dbReference type="Gene3D" id="2.30.40.10">
    <property type="entry name" value="Urease, subunit C, domain 1"/>
    <property type="match status" value="1"/>
</dbReference>
<gene>
    <name evidence="3" type="ORF">V3330_01325</name>
</gene>
<dbReference type="InterPro" id="IPR057744">
    <property type="entry name" value="OTAase-like"/>
</dbReference>
<feature type="chain" id="PRO_5043768420" evidence="1">
    <location>
        <begin position="21"/>
        <end position="438"/>
    </location>
</feature>
<dbReference type="Proteomes" id="UP001359886">
    <property type="component" value="Unassembled WGS sequence"/>
</dbReference>
<sequence length="438" mass="46863">MNCLRILILALCGLATSAFADTVIHAGRLIDVVAGEVDEAMTVTVSGDRIVSVEQGYRPAAEGEEVLDLRDHTVMPGLMDMHVHLTTEMSPQIHTEKFLMESADYAYRAKTFAERTLLAGFTTVREMGDQDRNLGASMRRAIEAGHIHGPRIFTAGKGLATTGGLADYSNGLRHEYMGEPGPVEGVVNGPLSARQAVRQRYKDGADLIKINLTGGIINRSGIALGPQWMQDELDAVVETARDYGMTVAAHAASLEGIQRGVRAGVDSIEHGTFLDAATAKQMAKQGIALVPTMTALKWIAEKVGSDTSRSEIERSMVSDMGGRIDRVLALAREHGVWIVMGSDAGVFPNGMNADEFVYMVNAGMPPMEAIRSATLEAAKLLRIEERVGSLEAGKTADIVAVSGDPLDDIAVLRNVAFVMKDGVVYKRGGAVIKTIGDG</sequence>
<dbReference type="SUPFAM" id="SSF51556">
    <property type="entry name" value="Metallo-dependent hydrolases"/>
    <property type="match status" value="1"/>
</dbReference>
<organism evidence="3 4">
    <name type="scientific">Elongatibacter sediminis</name>
    <dbReference type="NCBI Taxonomy" id="3119006"/>
    <lineage>
        <taxon>Bacteria</taxon>
        <taxon>Pseudomonadati</taxon>
        <taxon>Pseudomonadota</taxon>
        <taxon>Gammaproteobacteria</taxon>
        <taxon>Chromatiales</taxon>
        <taxon>Wenzhouxiangellaceae</taxon>
        <taxon>Elongatibacter</taxon>
    </lineage>
</organism>
<accession>A0AAW9RBV7</accession>
<evidence type="ECO:0000256" key="1">
    <source>
        <dbReference type="SAM" id="SignalP"/>
    </source>
</evidence>
<dbReference type="GO" id="GO:0016810">
    <property type="term" value="F:hydrolase activity, acting on carbon-nitrogen (but not peptide) bonds"/>
    <property type="evidence" value="ECO:0007669"/>
    <property type="project" value="InterPro"/>
</dbReference>
<dbReference type="PANTHER" id="PTHR43135:SF3">
    <property type="entry name" value="ALPHA-D-RIBOSE 1-METHYLPHOSPHONATE 5-TRIPHOSPHATE DIPHOSPHATASE"/>
    <property type="match status" value="1"/>
</dbReference>
<dbReference type="InterPro" id="IPR006680">
    <property type="entry name" value="Amidohydro-rel"/>
</dbReference>
<dbReference type="AlphaFoldDB" id="A0AAW9RBV7"/>